<feature type="region of interest" description="Disordered" evidence="1">
    <location>
        <begin position="205"/>
        <end position="231"/>
    </location>
</feature>
<name>A0AAV4SPT3_CAEEX</name>
<feature type="compositionally biased region" description="Low complexity" evidence="1">
    <location>
        <begin position="144"/>
        <end position="161"/>
    </location>
</feature>
<feature type="region of interest" description="Disordered" evidence="1">
    <location>
        <begin position="135"/>
        <end position="162"/>
    </location>
</feature>
<evidence type="ECO:0000313" key="3">
    <source>
        <dbReference type="Proteomes" id="UP001054945"/>
    </source>
</evidence>
<feature type="compositionally biased region" description="Basic and acidic residues" evidence="1">
    <location>
        <begin position="222"/>
        <end position="231"/>
    </location>
</feature>
<dbReference type="EMBL" id="BPLR01009826">
    <property type="protein sequence ID" value="GIY34886.1"/>
    <property type="molecule type" value="Genomic_DNA"/>
</dbReference>
<accession>A0AAV4SPT3</accession>
<proteinExistence type="predicted"/>
<sequence>MQNNLGMNFQYEKLTSINVMNLSPTLGITNTATVTMLAANGLSSQSPPYPQNGIHTPEKSSPTRPNTNTQSTKQAFATHDSAGGQSGPLQRPLNVALSLASAIPVPVHVTVQPAATIVRTPPQQPQQVVVATPVVQPQPPPQQPQQTQPQQPQNPQSTPPTNKTVLVATAVSPSSAKSSGDEVEEINTKELAQRISAELKRYSIPGNLCPKGVVSVPGDSLRPAKESEALE</sequence>
<protein>
    <submittedName>
        <fullName evidence="2">Hepatocyte nuclear factor 6</fullName>
    </submittedName>
</protein>
<dbReference type="Proteomes" id="UP001054945">
    <property type="component" value="Unassembled WGS sequence"/>
</dbReference>
<reference evidence="2 3" key="1">
    <citation type="submission" date="2021-06" db="EMBL/GenBank/DDBJ databases">
        <title>Caerostris extrusa draft genome.</title>
        <authorList>
            <person name="Kono N."/>
            <person name="Arakawa K."/>
        </authorList>
    </citation>
    <scope>NUCLEOTIDE SEQUENCE [LARGE SCALE GENOMIC DNA]</scope>
</reference>
<evidence type="ECO:0000256" key="1">
    <source>
        <dbReference type="SAM" id="MobiDB-lite"/>
    </source>
</evidence>
<gene>
    <name evidence="2" type="primary">X975_07746</name>
    <name evidence="2" type="ORF">CEXT_746941</name>
</gene>
<evidence type="ECO:0000313" key="2">
    <source>
        <dbReference type="EMBL" id="GIY34886.1"/>
    </source>
</evidence>
<feature type="region of interest" description="Disordered" evidence="1">
    <location>
        <begin position="42"/>
        <end position="72"/>
    </location>
</feature>
<comment type="caution">
    <text evidence="2">The sequence shown here is derived from an EMBL/GenBank/DDBJ whole genome shotgun (WGS) entry which is preliminary data.</text>
</comment>
<organism evidence="2 3">
    <name type="scientific">Caerostris extrusa</name>
    <name type="common">Bark spider</name>
    <name type="synonym">Caerostris bankana</name>
    <dbReference type="NCBI Taxonomy" id="172846"/>
    <lineage>
        <taxon>Eukaryota</taxon>
        <taxon>Metazoa</taxon>
        <taxon>Ecdysozoa</taxon>
        <taxon>Arthropoda</taxon>
        <taxon>Chelicerata</taxon>
        <taxon>Arachnida</taxon>
        <taxon>Araneae</taxon>
        <taxon>Araneomorphae</taxon>
        <taxon>Entelegynae</taxon>
        <taxon>Araneoidea</taxon>
        <taxon>Araneidae</taxon>
        <taxon>Caerostris</taxon>
    </lineage>
</organism>
<keyword evidence="3" id="KW-1185">Reference proteome</keyword>
<dbReference type="AlphaFoldDB" id="A0AAV4SPT3"/>
<feature type="compositionally biased region" description="Polar residues" evidence="1">
    <location>
        <begin position="59"/>
        <end position="72"/>
    </location>
</feature>